<gene>
    <name evidence="5" type="ORF">SAMN05216189_101394</name>
    <name evidence="6" type="ORF">SAMN06295949_11654</name>
</gene>
<sequence>MKAHLMYPQADFDLDKPPPLHAEDLVQDLALDTLFDAMAGDDKYLRQVARCALLTAFDSTPEVVRYRQAVLRDCLANQAVVRDLYRLALDVLGLEQNIYLSFMTKYPSSIMHRSLKLLHLQIDLLRRLRRMADEQAGRFASEGFGKLFALIREEISDQYFAELQDHFEQLKLRKGFLVSARLGPLNRGVAYCLRRYPRPQGSWLKRLLSKKPESYVYEIAERDETGATALSELQDRGANEVANALAQAAEHITGFFAMLRTELAFYIGCLNLREHLSELRGDICFADVSPAGQYRQAFEGLYDICLALNMRRAVVGNDLAGDDRQLFVITGANQGGKSTFLRSIGIAQLMLQCGLFVPARQLRANLCDGLYTHYKREEDASMKRGKLDEELARMSDIVDHLSPRSILLCNESFAATNEREGSEIARQVVRALAEAGVKTFFVTHLHDFAHSLYEAPPAGSLFLRAERRDDGGRTFRITEGAPLATAFGTDLYAQVFTEPAAAG</sequence>
<dbReference type="PANTHER" id="PTHR11361:SF34">
    <property type="entry name" value="DNA MISMATCH REPAIR PROTEIN MSH1, MITOCHONDRIAL"/>
    <property type="match status" value="1"/>
</dbReference>
<accession>A0A239KLU4</accession>
<dbReference type="GO" id="GO:0005829">
    <property type="term" value="C:cytosol"/>
    <property type="evidence" value="ECO:0007669"/>
    <property type="project" value="TreeGrafter"/>
</dbReference>
<reference evidence="6 7" key="2">
    <citation type="submission" date="2017-06" db="EMBL/GenBank/DDBJ databases">
        <authorList>
            <person name="Varghese N."/>
            <person name="Submissions S."/>
        </authorList>
    </citation>
    <scope>NUCLEOTIDE SEQUENCE [LARGE SCALE GENOMIC DNA]</scope>
    <source>
        <strain evidence="6 7">RLD-1</strain>
    </source>
</reference>
<keyword evidence="1" id="KW-0547">Nucleotide-binding</keyword>
<dbReference type="GO" id="GO:0030983">
    <property type="term" value="F:mismatched DNA binding"/>
    <property type="evidence" value="ECO:0007669"/>
    <property type="project" value="InterPro"/>
</dbReference>
<evidence type="ECO:0000313" key="6">
    <source>
        <dbReference type="EMBL" id="SNT18134.1"/>
    </source>
</evidence>
<dbReference type="EMBL" id="FZPC01000016">
    <property type="protein sequence ID" value="SNT18134.1"/>
    <property type="molecule type" value="Genomic_DNA"/>
</dbReference>
<evidence type="ECO:0000313" key="5">
    <source>
        <dbReference type="EMBL" id="SDJ16521.1"/>
    </source>
</evidence>
<dbReference type="InterPro" id="IPR027417">
    <property type="entry name" value="P-loop_NTPase"/>
</dbReference>
<dbReference type="InterPro" id="IPR045076">
    <property type="entry name" value="MutS"/>
</dbReference>
<dbReference type="Proteomes" id="UP000199693">
    <property type="component" value="Unassembled WGS sequence"/>
</dbReference>
<dbReference type="GO" id="GO:0140664">
    <property type="term" value="F:ATP-dependent DNA damage sensor activity"/>
    <property type="evidence" value="ECO:0007669"/>
    <property type="project" value="InterPro"/>
</dbReference>
<dbReference type="Pfam" id="PF00488">
    <property type="entry name" value="MutS_V"/>
    <property type="match status" value="1"/>
</dbReference>
<dbReference type="GO" id="GO:0005524">
    <property type="term" value="F:ATP binding"/>
    <property type="evidence" value="ECO:0007669"/>
    <property type="project" value="UniProtKB-KW"/>
</dbReference>
<organism evidence="5 8">
    <name type="scientific">Pseudomonas delhiensis</name>
    <dbReference type="NCBI Taxonomy" id="366289"/>
    <lineage>
        <taxon>Bacteria</taxon>
        <taxon>Pseudomonadati</taxon>
        <taxon>Pseudomonadota</taxon>
        <taxon>Gammaproteobacteria</taxon>
        <taxon>Pseudomonadales</taxon>
        <taxon>Pseudomonadaceae</taxon>
        <taxon>Pseudomonas</taxon>
    </lineage>
</organism>
<dbReference type="RefSeq" id="WP_089392381.1">
    <property type="nucleotide sequence ID" value="NZ_FNEC01000013.1"/>
</dbReference>
<dbReference type="AlphaFoldDB" id="A0A239KLU4"/>
<dbReference type="SMART" id="SM00534">
    <property type="entry name" value="MUTSac"/>
    <property type="match status" value="1"/>
</dbReference>
<dbReference type="Proteomes" id="UP000198309">
    <property type="component" value="Unassembled WGS sequence"/>
</dbReference>
<keyword evidence="7" id="KW-1185">Reference proteome</keyword>
<dbReference type="PANTHER" id="PTHR11361">
    <property type="entry name" value="DNA MISMATCH REPAIR PROTEIN MUTS FAMILY MEMBER"/>
    <property type="match status" value="1"/>
</dbReference>
<reference evidence="5 8" key="1">
    <citation type="submission" date="2016-10" db="EMBL/GenBank/DDBJ databases">
        <authorList>
            <person name="de Groot N.N."/>
        </authorList>
    </citation>
    <scope>NUCLEOTIDE SEQUENCE [LARGE SCALE GENOMIC DNA]</scope>
    <source>
        <strain evidence="5 8">CCM 7361</strain>
    </source>
</reference>
<evidence type="ECO:0000256" key="1">
    <source>
        <dbReference type="ARBA" id="ARBA00022741"/>
    </source>
</evidence>
<dbReference type="InterPro" id="IPR000432">
    <property type="entry name" value="DNA_mismatch_repair_MutS_C"/>
</dbReference>
<protein>
    <submittedName>
        <fullName evidence="5">MutS domain V</fullName>
    </submittedName>
</protein>
<dbReference type="Gene3D" id="3.40.50.300">
    <property type="entry name" value="P-loop containing nucleotide triphosphate hydrolases"/>
    <property type="match status" value="1"/>
</dbReference>
<evidence type="ECO:0000256" key="3">
    <source>
        <dbReference type="ARBA" id="ARBA00023125"/>
    </source>
</evidence>
<feature type="domain" description="DNA mismatch repair proteins mutS family" evidence="4">
    <location>
        <begin position="324"/>
        <end position="491"/>
    </location>
</feature>
<keyword evidence="3" id="KW-0238">DNA-binding</keyword>
<evidence type="ECO:0000313" key="8">
    <source>
        <dbReference type="Proteomes" id="UP000199693"/>
    </source>
</evidence>
<evidence type="ECO:0000259" key="4">
    <source>
        <dbReference type="SMART" id="SM00534"/>
    </source>
</evidence>
<evidence type="ECO:0000313" key="7">
    <source>
        <dbReference type="Proteomes" id="UP000198309"/>
    </source>
</evidence>
<dbReference type="EMBL" id="FNEC01000013">
    <property type="protein sequence ID" value="SDJ16521.1"/>
    <property type="molecule type" value="Genomic_DNA"/>
</dbReference>
<dbReference type="SUPFAM" id="SSF52540">
    <property type="entry name" value="P-loop containing nucleoside triphosphate hydrolases"/>
    <property type="match status" value="1"/>
</dbReference>
<dbReference type="GO" id="GO:0006298">
    <property type="term" value="P:mismatch repair"/>
    <property type="evidence" value="ECO:0007669"/>
    <property type="project" value="InterPro"/>
</dbReference>
<keyword evidence="2" id="KW-0067">ATP-binding</keyword>
<evidence type="ECO:0000256" key="2">
    <source>
        <dbReference type="ARBA" id="ARBA00022840"/>
    </source>
</evidence>
<name>A0A239KLU4_9PSED</name>
<proteinExistence type="predicted"/>